<dbReference type="RefSeq" id="WP_168130843.1">
    <property type="nucleotide sequence ID" value="NZ_BMVZ01000004.1"/>
</dbReference>
<reference evidence="2 3" key="1">
    <citation type="submission" date="2020-03" db="EMBL/GenBank/DDBJ databases">
        <title>WGS of actinomycetes isolated from Thailand.</title>
        <authorList>
            <person name="Thawai C."/>
        </authorList>
    </citation>
    <scope>NUCLEOTIDE SEQUENCE [LARGE SCALE GENOMIC DNA]</scope>
    <source>
        <strain evidence="2 3">NBRC 13905</strain>
    </source>
</reference>
<dbReference type="Proteomes" id="UP000635996">
    <property type="component" value="Unassembled WGS sequence"/>
</dbReference>
<proteinExistence type="predicted"/>
<feature type="region of interest" description="Disordered" evidence="1">
    <location>
        <begin position="89"/>
        <end position="112"/>
    </location>
</feature>
<evidence type="ECO:0000313" key="2">
    <source>
        <dbReference type="EMBL" id="NJP13177.1"/>
    </source>
</evidence>
<gene>
    <name evidence="2" type="ORF">HCJ95_02455</name>
</gene>
<organism evidence="2 3">
    <name type="scientific">Streptomyces thermoviolaceus subsp. thermoviolaceus</name>
    <dbReference type="NCBI Taxonomy" id="66860"/>
    <lineage>
        <taxon>Bacteria</taxon>
        <taxon>Bacillati</taxon>
        <taxon>Actinomycetota</taxon>
        <taxon>Actinomycetes</taxon>
        <taxon>Kitasatosporales</taxon>
        <taxon>Streptomycetaceae</taxon>
        <taxon>Streptomyces</taxon>
    </lineage>
</organism>
<feature type="compositionally biased region" description="Pro residues" evidence="1">
    <location>
        <begin position="100"/>
        <end position="110"/>
    </location>
</feature>
<sequence>MLFGSADRKQLAHIAQNTQQLTRITQQLGDIAGRLQNLAVELATVKQQVSDQQQTLHRIGQDTAVLTTGLAEIKTAARDVSTRLHDLVTARPADRTGEPVPAPGPRPPAEAEPDADVLRAAAGIAHATLVAHRDTWAFLIEVAAGERHFHVPGQVDDHDGCVSVRFSGPSIVAALTRLARVSAETDNPVTRAVADQIRHKITAVVREVVDNPRADGDGAPVRIVVDDRPARPAPEERPPRPDGA</sequence>
<feature type="region of interest" description="Disordered" evidence="1">
    <location>
        <begin position="211"/>
        <end position="244"/>
    </location>
</feature>
<evidence type="ECO:0000256" key="1">
    <source>
        <dbReference type="SAM" id="MobiDB-lite"/>
    </source>
</evidence>
<name>A0ABX0YMF2_STRTL</name>
<accession>A0ABX0YMF2</accession>
<protein>
    <submittedName>
        <fullName evidence="2">Uncharacterized protein</fullName>
    </submittedName>
</protein>
<dbReference type="EMBL" id="JAATEL010000002">
    <property type="protein sequence ID" value="NJP13177.1"/>
    <property type="molecule type" value="Genomic_DNA"/>
</dbReference>
<keyword evidence="3" id="KW-1185">Reference proteome</keyword>
<feature type="compositionally biased region" description="Basic and acidic residues" evidence="1">
    <location>
        <begin position="224"/>
        <end position="244"/>
    </location>
</feature>
<comment type="caution">
    <text evidence="2">The sequence shown here is derived from an EMBL/GenBank/DDBJ whole genome shotgun (WGS) entry which is preliminary data.</text>
</comment>
<evidence type="ECO:0000313" key="3">
    <source>
        <dbReference type="Proteomes" id="UP000635996"/>
    </source>
</evidence>